<dbReference type="EMBL" id="NPDY01000032">
    <property type="protein sequence ID" value="PJZ68143.1"/>
    <property type="molecule type" value="Genomic_DNA"/>
</dbReference>
<organism evidence="3 5">
    <name type="scientific">Leptospira perolatii</name>
    <dbReference type="NCBI Taxonomy" id="2023191"/>
    <lineage>
        <taxon>Bacteria</taxon>
        <taxon>Pseudomonadati</taxon>
        <taxon>Spirochaetota</taxon>
        <taxon>Spirochaetia</taxon>
        <taxon>Leptospirales</taxon>
        <taxon>Leptospiraceae</taxon>
        <taxon>Leptospira</taxon>
    </lineage>
</organism>
<feature type="compositionally biased region" description="Polar residues" evidence="1">
    <location>
        <begin position="73"/>
        <end position="85"/>
    </location>
</feature>
<reference evidence="4 5" key="1">
    <citation type="submission" date="2017-07" db="EMBL/GenBank/DDBJ databases">
        <title>Leptospira spp. isolated from tropical soils.</title>
        <authorList>
            <person name="Thibeaux R."/>
            <person name="Iraola G."/>
            <person name="Ferres I."/>
            <person name="Bierque E."/>
            <person name="Girault D."/>
            <person name="Soupe-Gilbert M.-E."/>
            <person name="Picardeau M."/>
            <person name="Goarant C."/>
        </authorList>
    </citation>
    <scope>NUCLEOTIDE SEQUENCE [LARGE SCALE GENOMIC DNA]</scope>
    <source>
        <strain evidence="3 5">FH1-B-B1</strain>
        <strain evidence="2 4">FH1-B-C1</strain>
    </source>
</reference>
<dbReference type="RefSeq" id="WP_100715447.1">
    <property type="nucleotide sequence ID" value="NZ_NPDY01000032.1"/>
</dbReference>
<protein>
    <recommendedName>
        <fullName evidence="6">Lipoprotein</fullName>
    </recommendedName>
</protein>
<dbReference type="Proteomes" id="UP000231990">
    <property type="component" value="Unassembled WGS sequence"/>
</dbReference>
<evidence type="ECO:0000313" key="4">
    <source>
        <dbReference type="Proteomes" id="UP000231962"/>
    </source>
</evidence>
<evidence type="ECO:0000313" key="5">
    <source>
        <dbReference type="Proteomes" id="UP000231990"/>
    </source>
</evidence>
<proteinExistence type="predicted"/>
<feature type="region of interest" description="Disordered" evidence="1">
    <location>
        <begin position="57"/>
        <end position="102"/>
    </location>
</feature>
<evidence type="ECO:0008006" key="6">
    <source>
        <dbReference type="Google" id="ProtNLM"/>
    </source>
</evidence>
<dbReference type="PROSITE" id="PS51257">
    <property type="entry name" value="PROKAR_LIPOPROTEIN"/>
    <property type="match status" value="1"/>
</dbReference>
<dbReference type="Proteomes" id="UP000231962">
    <property type="component" value="Unassembled WGS sequence"/>
</dbReference>
<sequence>MKKTLALTTIFMLSISCSSSKGSSESVDEAALLMGVATSPKAQNAQALEQLLQNGDASAEGIGTSPSKDGIGTSPSTFGIGTSPSKFGIGTSPSKFGVATSP</sequence>
<evidence type="ECO:0000313" key="3">
    <source>
        <dbReference type="EMBL" id="PJZ72561.1"/>
    </source>
</evidence>
<name>A0A2M9ZKP3_9LEPT</name>
<evidence type="ECO:0000256" key="1">
    <source>
        <dbReference type="SAM" id="MobiDB-lite"/>
    </source>
</evidence>
<keyword evidence="4" id="KW-1185">Reference proteome</keyword>
<accession>A0A2M9ZKP3</accession>
<gene>
    <name evidence="2" type="ORF">CH360_17755</name>
    <name evidence="3" type="ORF">CH373_14235</name>
</gene>
<dbReference type="EMBL" id="NPDZ01000009">
    <property type="protein sequence ID" value="PJZ72561.1"/>
    <property type="molecule type" value="Genomic_DNA"/>
</dbReference>
<comment type="caution">
    <text evidence="3">The sequence shown here is derived from an EMBL/GenBank/DDBJ whole genome shotgun (WGS) entry which is preliminary data.</text>
</comment>
<dbReference type="AlphaFoldDB" id="A0A2M9ZKP3"/>
<evidence type="ECO:0000313" key="2">
    <source>
        <dbReference type="EMBL" id="PJZ68143.1"/>
    </source>
</evidence>